<dbReference type="InterPro" id="IPR036291">
    <property type="entry name" value="NAD(P)-bd_dom_sf"/>
</dbReference>
<dbReference type="InterPro" id="IPR003781">
    <property type="entry name" value="CoA-bd"/>
</dbReference>
<dbReference type="Pfam" id="PF13380">
    <property type="entry name" value="CoA_binding_2"/>
    <property type="match status" value="1"/>
</dbReference>
<dbReference type="Gene3D" id="3.40.50.720">
    <property type="entry name" value="NAD(P)-binding Rossmann-like Domain"/>
    <property type="match status" value="1"/>
</dbReference>
<dbReference type="SUPFAM" id="SSF51735">
    <property type="entry name" value="NAD(P)-binding Rossmann-fold domains"/>
    <property type="match status" value="1"/>
</dbReference>
<dbReference type="PANTHER" id="PTHR33303:SF2">
    <property type="entry name" value="COA-BINDING DOMAIN-CONTAINING PROTEIN"/>
    <property type="match status" value="1"/>
</dbReference>
<keyword evidence="3" id="KW-1185">Reference proteome</keyword>
<evidence type="ECO:0000259" key="1">
    <source>
        <dbReference type="SMART" id="SM00881"/>
    </source>
</evidence>
<dbReference type="SMART" id="SM00881">
    <property type="entry name" value="CoA_binding"/>
    <property type="match status" value="1"/>
</dbReference>
<dbReference type="EMBL" id="ML119646">
    <property type="protein sequence ID" value="RPA87781.1"/>
    <property type="molecule type" value="Genomic_DNA"/>
</dbReference>
<organism evidence="2 3">
    <name type="scientific">Ascobolus immersus RN42</name>
    <dbReference type="NCBI Taxonomy" id="1160509"/>
    <lineage>
        <taxon>Eukaryota</taxon>
        <taxon>Fungi</taxon>
        <taxon>Dikarya</taxon>
        <taxon>Ascomycota</taxon>
        <taxon>Pezizomycotina</taxon>
        <taxon>Pezizomycetes</taxon>
        <taxon>Pezizales</taxon>
        <taxon>Ascobolaceae</taxon>
        <taxon>Ascobolus</taxon>
    </lineage>
</organism>
<dbReference type="PANTHER" id="PTHR33303">
    <property type="entry name" value="CYTOPLASMIC PROTEIN-RELATED"/>
    <property type="match status" value="1"/>
</dbReference>
<reference evidence="2 3" key="1">
    <citation type="journal article" date="2018" name="Nat. Ecol. Evol.">
        <title>Pezizomycetes genomes reveal the molecular basis of ectomycorrhizal truffle lifestyle.</title>
        <authorList>
            <person name="Murat C."/>
            <person name="Payen T."/>
            <person name="Noel B."/>
            <person name="Kuo A."/>
            <person name="Morin E."/>
            <person name="Chen J."/>
            <person name="Kohler A."/>
            <person name="Krizsan K."/>
            <person name="Balestrini R."/>
            <person name="Da Silva C."/>
            <person name="Montanini B."/>
            <person name="Hainaut M."/>
            <person name="Levati E."/>
            <person name="Barry K.W."/>
            <person name="Belfiori B."/>
            <person name="Cichocki N."/>
            <person name="Clum A."/>
            <person name="Dockter R.B."/>
            <person name="Fauchery L."/>
            <person name="Guy J."/>
            <person name="Iotti M."/>
            <person name="Le Tacon F."/>
            <person name="Lindquist E.A."/>
            <person name="Lipzen A."/>
            <person name="Malagnac F."/>
            <person name="Mello A."/>
            <person name="Molinier V."/>
            <person name="Miyauchi S."/>
            <person name="Poulain J."/>
            <person name="Riccioni C."/>
            <person name="Rubini A."/>
            <person name="Sitrit Y."/>
            <person name="Splivallo R."/>
            <person name="Traeger S."/>
            <person name="Wang M."/>
            <person name="Zifcakova L."/>
            <person name="Wipf D."/>
            <person name="Zambonelli A."/>
            <person name="Paolocci F."/>
            <person name="Nowrousian M."/>
            <person name="Ottonello S."/>
            <person name="Baldrian P."/>
            <person name="Spatafora J.W."/>
            <person name="Henrissat B."/>
            <person name="Nagy L.G."/>
            <person name="Aury J.M."/>
            <person name="Wincker P."/>
            <person name="Grigoriev I.V."/>
            <person name="Bonfante P."/>
            <person name="Martin F.M."/>
        </authorList>
    </citation>
    <scope>NUCLEOTIDE SEQUENCE [LARGE SCALE GENOMIC DNA]</scope>
    <source>
        <strain evidence="2 3">RN42</strain>
    </source>
</reference>
<dbReference type="STRING" id="1160509.A0A3N4IU45"/>
<dbReference type="OrthoDB" id="5138418at2759"/>
<evidence type="ECO:0000313" key="2">
    <source>
        <dbReference type="EMBL" id="RPA87781.1"/>
    </source>
</evidence>
<proteinExistence type="predicted"/>
<accession>A0A3N4IU45</accession>
<sequence length="156" mass="16535">MAALSEQQQAVKDFFSAQHIAVVGASPDESKFGFKVLKWYHAHAIPATPINPKRPTILNTPSLASISELPDPKNTVLSIITNPKITLGTVKQAAELGIKIVWIQPGAYDDEVLRTAKDVGVRVIAGHEGGTRGGEGWCVLVDGEAGLRSAGKSGKL</sequence>
<evidence type="ECO:0000313" key="3">
    <source>
        <dbReference type="Proteomes" id="UP000275078"/>
    </source>
</evidence>
<protein>
    <submittedName>
        <fullName evidence="2">NAD(P)-binding protein</fullName>
    </submittedName>
</protein>
<dbReference type="AlphaFoldDB" id="A0A3N4IU45"/>
<dbReference type="Proteomes" id="UP000275078">
    <property type="component" value="Unassembled WGS sequence"/>
</dbReference>
<feature type="domain" description="CoA-binding" evidence="1">
    <location>
        <begin position="14"/>
        <end position="107"/>
    </location>
</feature>
<name>A0A3N4IU45_ASCIM</name>
<gene>
    <name evidence="2" type="ORF">BJ508DRAFT_203021</name>
</gene>